<protein>
    <submittedName>
        <fullName evidence="1">Uncharacterized protein</fullName>
    </submittedName>
</protein>
<reference evidence="1" key="1">
    <citation type="submission" date="2023-03" db="EMBL/GenBank/DDBJ databases">
        <title>Massive genome expansion in bonnet fungi (Mycena s.s.) driven by repeated elements and novel gene families across ecological guilds.</title>
        <authorList>
            <consortium name="Lawrence Berkeley National Laboratory"/>
            <person name="Harder C.B."/>
            <person name="Miyauchi S."/>
            <person name="Viragh M."/>
            <person name="Kuo A."/>
            <person name="Thoen E."/>
            <person name="Andreopoulos B."/>
            <person name="Lu D."/>
            <person name="Skrede I."/>
            <person name="Drula E."/>
            <person name="Henrissat B."/>
            <person name="Morin E."/>
            <person name="Kohler A."/>
            <person name="Barry K."/>
            <person name="LaButti K."/>
            <person name="Morin E."/>
            <person name="Salamov A."/>
            <person name="Lipzen A."/>
            <person name="Mereny Z."/>
            <person name="Hegedus B."/>
            <person name="Baldrian P."/>
            <person name="Stursova M."/>
            <person name="Weitz H."/>
            <person name="Taylor A."/>
            <person name="Grigoriev I.V."/>
            <person name="Nagy L.G."/>
            <person name="Martin F."/>
            <person name="Kauserud H."/>
        </authorList>
    </citation>
    <scope>NUCLEOTIDE SEQUENCE</scope>
    <source>
        <strain evidence="1">9144</strain>
    </source>
</reference>
<evidence type="ECO:0000313" key="2">
    <source>
        <dbReference type="Proteomes" id="UP001219525"/>
    </source>
</evidence>
<dbReference type="AlphaFoldDB" id="A0AAD6V852"/>
<dbReference type="Proteomes" id="UP001219525">
    <property type="component" value="Unassembled WGS sequence"/>
</dbReference>
<dbReference type="EMBL" id="JARJCW010000043">
    <property type="protein sequence ID" value="KAJ7205504.1"/>
    <property type="molecule type" value="Genomic_DNA"/>
</dbReference>
<proteinExistence type="predicted"/>
<organism evidence="1 2">
    <name type="scientific">Mycena pura</name>
    <dbReference type="NCBI Taxonomy" id="153505"/>
    <lineage>
        <taxon>Eukaryota</taxon>
        <taxon>Fungi</taxon>
        <taxon>Dikarya</taxon>
        <taxon>Basidiomycota</taxon>
        <taxon>Agaricomycotina</taxon>
        <taxon>Agaricomycetes</taxon>
        <taxon>Agaricomycetidae</taxon>
        <taxon>Agaricales</taxon>
        <taxon>Marasmiineae</taxon>
        <taxon>Mycenaceae</taxon>
        <taxon>Mycena</taxon>
    </lineage>
</organism>
<name>A0AAD6V852_9AGAR</name>
<accession>A0AAD6V852</accession>
<keyword evidence="2" id="KW-1185">Reference proteome</keyword>
<gene>
    <name evidence="1" type="ORF">GGX14DRAFT_397649</name>
</gene>
<sequence>MYPAVTDLDLLGTSATHRSWYCSAYDGLREFHQAKGFDPDSQDVAQHPGYPLYEVTPGIDARFAFPLPLGWHHPFRSTTAPPRSTKPFGALKILDHGHGTAWDPPIPAFPQRRNFSTPPKRPRDAAFESFGPRTPSAPDSLFIPKISLQPSANTVIGPCRLSALLPYLTRLRSYRPILSQASNSNGEYGFDYEDSITTWLGCNSEGGEDDKPVCERVNRQSPEVEDGVSAGVILCKYLSNINSILDYVSTLRVLAQPGDDNMKTWFFAEI</sequence>
<evidence type="ECO:0000313" key="1">
    <source>
        <dbReference type="EMBL" id="KAJ7205504.1"/>
    </source>
</evidence>
<comment type="caution">
    <text evidence="1">The sequence shown here is derived from an EMBL/GenBank/DDBJ whole genome shotgun (WGS) entry which is preliminary data.</text>
</comment>